<dbReference type="Gene3D" id="1.50.10.10">
    <property type="match status" value="1"/>
</dbReference>
<comment type="caution">
    <text evidence="9">The sequence shown here is derived from an EMBL/GenBank/DDBJ whole genome shotgun (WGS) entry which is preliminary data.</text>
</comment>
<evidence type="ECO:0000259" key="7">
    <source>
        <dbReference type="Pfam" id="PF17389"/>
    </source>
</evidence>
<dbReference type="Pfam" id="PF08531">
    <property type="entry name" value="Bac_rhamnosid_N"/>
    <property type="match status" value="1"/>
</dbReference>
<feature type="domain" description="Alpha-L-rhamnosidase C-terminal" evidence="8">
    <location>
        <begin position="838"/>
        <end position="910"/>
    </location>
</feature>
<dbReference type="Pfam" id="PF17390">
    <property type="entry name" value="Bac_rhamnosid_C"/>
    <property type="match status" value="1"/>
</dbReference>
<proteinExistence type="predicted"/>
<sequence length="915" mass="102754">MKRKKLLLVLMAFMAIQASAKLTVTRLTCNYHGEPSAPESGYINDMAVTEGPVRLGWQMKADANGERQSAYEITIKENVTDKQVYTSSKVKSSQSQLIEVPALKPNRHGYYWQVRVWNDKGVPSDLSGKQEIRVVPAKIDAEWIGAITRKAAKIPEGRFPNTVFKKDTFKAKWANVDTLSAKSIILRKEFTIKKAPITDAVVYVCGLGHYQLNFNGFGVGGAEFAPVWSEYDKTVYYNVFDVTQLVANGGNAISVLLGNGMFNVQRMGRYSKLQTSFGPPQLLLRMEINYADGTQQVIKSGADWKYSLSPITFNSIYGGESYDARLEQNGVDKAGFDDSKWKQAVLTEGPKGRLTPQTVQPNRVMERYGIKSWKYIPADSLAAASKATKREIHPSAFVADMGQNLAGFPEIVVSGKRGQKVTLLVAEKLTRQGACDQKQTGRQHYYEYTLKGGEQEIWHPHFSYYGFQYIQVEGAVLEGEPNPDGLPVLKRLSSCFVYNSAAEVSSFECSNPLFTDTHRLIERAERSNMQSVLSDCPHREKLGWLEQDHLCGPSLLYNYDMTRYAPKVIRDITDTQKQNGMVPTTAPQYISFGNLFDDSPEWGSTLIILPFMYYDQYGDSTLITDNYEPMRRYVDYLTSRADNGIVSHGLGDWYDYGPWRAGFSKNTPVPLVATAHYIFDIQLLVRAAEMTGRKEDVKKYSALLKEVTDDFNREFYKPDSCTYGTGSQTSNALPLYLGLTGKNKQAVMQSLINDIKEHGNRLTTGDVGNRYLFQTLALNGQNELLYTMLNHYETPGYGYQLRHGATTLTEQWDPRQGSSWNHFMMGQIDEWLFKTLAGIQNQPGTHGLRHLLIAPTLVGDLQYVKASTASLYGKISVHCTRTRLDVEIPVGSDATIVLPNGDRKQVGSGRYTFNF</sequence>
<dbReference type="InterPro" id="IPR016007">
    <property type="entry name" value="Alpha_rhamnosid"/>
</dbReference>
<comment type="catalytic activity">
    <reaction evidence="1">
        <text>Hydrolysis of terminal non-reducing alpha-L-rhamnose residues in alpha-L-rhamnosides.</text>
        <dbReference type="EC" id="3.2.1.40"/>
    </reaction>
</comment>
<dbReference type="PANTHER" id="PTHR33307">
    <property type="entry name" value="ALPHA-RHAMNOSIDASE (EUROFUNG)"/>
    <property type="match status" value="1"/>
</dbReference>
<dbReference type="SUPFAM" id="SSF48208">
    <property type="entry name" value="Six-hairpin glycosidases"/>
    <property type="match status" value="1"/>
</dbReference>
<dbReference type="EMBL" id="JACJJG010000141">
    <property type="protein sequence ID" value="MBM6674852.1"/>
    <property type="molecule type" value="Genomic_DNA"/>
</dbReference>
<evidence type="ECO:0000313" key="10">
    <source>
        <dbReference type="Proteomes" id="UP000706891"/>
    </source>
</evidence>
<dbReference type="InterPro" id="IPR012341">
    <property type="entry name" value="6hp_glycosidase-like_sf"/>
</dbReference>
<dbReference type="InterPro" id="IPR008928">
    <property type="entry name" value="6-hairpin_glycosidase_sf"/>
</dbReference>
<keyword evidence="3 9" id="KW-0378">Hydrolase</keyword>
<dbReference type="Gene3D" id="2.60.420.10">
    <property type="entry name" value="Maltose phosphorylase, domain 3"/>
    <property type="match status" value="1"/>
</dbReference>
<keyword evidence="10" id="KW-1185">Reference proteome</keyword>
<name>A0A938WTI0_9BACT</name>
<dbReference type="Proteomes" id="UP000706891">
    <property type="component" value="Unassembled WGS sequence"/>
</dbReference>
<feature type="signal peptide" evidence="4">
    <location>
        <begin position="1"/>
        <end position="20"/>
    </location>
</feature>
<feature type="domain" description="Alpha-L-rhamnosidase six-hairpin glycosidase" evidence="7">
    <location>
        <begin position="503"/>
        <end position="835"/>
    </location>
</feature>
<dbReference type="GO" id="GO:0005975">
    <property type="term" value="P:carbohydrate metabolic process"/>
    <property type="evidence" value="ECO:0007669"/>
    <property type="project" value="InterPro"/>
</dbReference>
<dbReference type="Gene3D" id="2.60.120.260">
    <property type="entry name" value="Galactose-binding domain-like"/>
    <property type="match status" value="2"/>
</dbReference>
<dbReference type="RefSeq" id="WP_205105923.1">
    <property type="nucleotide sequence ID" value="NZ_JACJJG010000141.1"/>
</dbReference>
<evidence type="ECO:0000313" key="9">
    <source>
        <dbReference type="EMBL" id="MBM6674852.1"/>
    </source>
</evidence>
<dbReference type="InterPro" id="IPR008902">
    <property type="entry name" value="Rhamnosid_concanavalin"/>
</dbReference>
<dbReference type="InterPro" id="IPR013783">
    <property type="entry name" value="Ig-like_fold"/>
</dbReference>
<dbReference type="InterPro" id="IPR013737">
    <property type="entry name" value="Bac_rhamnosid_N"/>
</dbReference>
<feature type="chain" id="PRO_5037138725" description="alpha-L-rhamnosidase" evidence="4">
    <location>
        <begin position="21"/>
        <end position="915"/>
    </location>
</feature>
<evidence type="ECO:0000256" key="3">
    <source>
        <dbReference type="ARBA" id="ARBA00022801"/>
    </source>
</evidence>
<feature type="domain" description="Alpha-L-rhamnosidase concanavalin-like" evidence="5">
    <location>
        <begin position="391"/>
        <end position="478"/>
    </location>
</feature>
<dbReference type="Gene3D" id="2.60.40.10">
    <property type="entry name" value="Immunoglobulins"/>
    <property type="match status" value="1"/>
</dbReference>
<evidence type="ECO:0000256" key="2">
    <source>
        <dbReference type="ARBA" id="ARBA00012652"/>
    </source>
</evidence>
<evidence type="ECO:0000256" key="4">
    <source>
        <dbReference type="SAM" id="SignalP"/>
    </source>
</evidence>
<dbReference type="Pfam" id="PF05592">
    <property type="entry name" value="Bac_rhamnosid"/>
    <property type="match status" value="1"/>
</dbReference>
<accession>A0A938WTI0</accession>
<evidence type="ECO:0000259" key="8">
    <source>
        <dbReference type="Pfam" id="PF17390"/>
    </source>
</evidence>
<gene>
    <name evidence="9" type="ORF">H6A34_13365</name>
</gene>
<organism evidence="9 10">
    <name type="scientific">Marseilla massiliensis</name>
    <dbReference type="NCBI Taxonomy" id="1841864"/>
    <lineage>
        <taxon>Bacteria</taxon>
        <taxon>Pseudomonadati</taxon>
        <taxon>Bacteroidota</taxon>
        <taxon>Bacteroidia</taxon>
        <taxon>Bacteroidales</taxon>
        <taxon>Prevotellaceae</taxon>
        <taxon>Marseilla</taxon>
    </lineage>
</organism>
<dbReference type="Pfam" id="PF25788">
    <property type="entry name" value="Ig_Rha78A_N"/>
    <property type="match status" value="1"/>
</dbReference>
<dbReference type="InterPro" id="IPR035396">
    <property type="entry name" value="Bac_rhamnosid6H"/>
</dbReference>
<dbReference type="GO" id="GO:0030596">
    <property type="term" value="F:alpha-L-rhamnosidase activity"/>
    <property type="evidence" value="ECO:0007669"/>
    <property type="project" value="UniProtKB-EC"/>
</dbReference>
<dbReference type="EC" id="3.2.1.40" evidence="2"/>
<dbReference type="AlphaFoldDB" id="A0A938WTI0"/>
<dbReference type="PIRSF" id="PIRSF010631">
    <property type="entry name" value="A-rhamnsds"/>
    <property type="match status" value="1"/>
</dbReference>
<reference evidence="9" key="1">
    <citation type="submission" date="2020-08" db="EMBL/GenBank/DDBJ databases">
        <authorList>
            <person name="Cejkova D."/>
            <person name="Kubasova T."/>
            <person name="Jahodarova E."/>
            <person name="Rychlik I."/>
        </authorList>
    </citation>
    <scope>NUCLEOTIDE SEQUENCE</scope>
    <source>
        <strain evidence="9">An824</strain>
    </source>
</reference>
<dbReference type="InterPro" id="IPR035398">
    <property type="entry name" value="Bac_rhamnosid_C"/>
</dbReference>
<reference evidence="9" key="2">
    <citation type="journal article" date="2021" name="Sci. Rep.">
        <title>The distribution of antibiotic resistance genes in chicken gut microbiota commensals.</title>
        <authorList>
            <person name="Juricova H."/>
            <person name="Matiasovicova J."/>
            <person name="Kubasova T."/>
            <person name="Cejkova D."/>
            <person name="Rychlik I."/>
        </authorList>
    </citation>
    <scope>NUCLEOTIDE SEQUENCE</scope>
    <source>
        <strain evidence="9">An824</strain>
    </source>
</reference>
<feature type="domain" description="Bacterial alpha-L-rhamnosidase N-terminal" evidence="6">
    <location>
        <begin position="197"/>
        <end position="366"/>
    </location>
</feature>
<evidence type="ECO:0000259" key="5">
    <source>
        <dbReference type="Pfam" id="PF05592"/>
    </source>
</evidence>
<evidence type="ECO:0000259" key="6">
    <source>
        <dbReference type="Pfam" id="PF08531"/>
    </source>
</evidence>
<keyword evidence="4" id="KW-0732">Signal</keyword>
<protein>
    <recommendedName>
        <fullName evidence="2">alpha-L-rhamnosidase</fullName>
        <ecNumber evidence="2">3.2.1.40</ecNumber>
    </recommendedName>
</protein>
<dbReference type="PANTHER" id="PTHR33307:SF11">
    <property type="entry name" value="ALPHA-L-RHAMNOSIDASE"/>
    <property type="match status" value="1"/>
</dbReference>
<evidence type="ECO:0000256" key="1">
    <source>
        <dbReference type="ARBA" id="ARBA00001445"/>
    </source>
</evidence>
<dbReference type="Pfam" id="PF17389">
    <property type="entry name" value="Bac_rhamnosid6H"/>
    <property type="match status" value="1"/>
</dbReference>